<keyword evidence="5" id="KW-0611">Plant defense</keyword>
<dbReference type="Gene3D" id="1.20.5.4130">
    <property type="match status" value="1"/>
</dbReference>
<evidence type="ECO:0000256" key="4">
    <source>
        <dbReference type="ARBA" id="ARBA00022741"/>
    </source>
</evidence>
<dbReference type="OMA" id="ICKIGTI"/>
<dbReference type="AlphaFoldDB" id="A0A9R1Q058"/>
<protein>
    <recommendedName>
        <fullName evidence="7">Disease resistance N-terminal domain-containing protein</fullName>
    </recommendedName>
</protein>
<evidence type="ECO:0000256" key="3">
    <source>
        <dbReference type="ARBA" id="ARBA00022737"/>
    </source>
</evidence>
<evidence type="ECO:0000256" key="5">
    <source>
        <dbReference type="ARBA" id="ARBA00022821"/>
    </source>
</evidence>
<organism evidence="8 9">
    <name type="scientific">Triticum turgidum subsp. durum</name>
    <name type="common">Durum wheat</name>
    <name type="synonym">Triticum durum</name>
    <dbReference type="NCBI Taxonomy" id="4567"/>
    <lineage>
        <taxon>Eukaryota</taxon>
        <taxon>Viridiplantae</taxon>
        <taxon>Streptophyta</taxon>
        <taxon>Embryophyta</taxon>
        <taxon>Tracheophyta</taxon>
        <taxon>Spermatophyta</taxon>
        <taxon>Magnoliopsida</taxon>
        <taxon>Liliopsida</taxon>
        <taxon>Poales</taxon>
        <taxon>Poaceae</taxon>
        <taxon>BOP clade</taxon>
        <taxon>Pooideae</taxon>
        <taxon>Triticodae</taxon>
        <taxon>Triticeae</taxon>
        <taxon>Triticinae</taxon>
        <taxon>Triticum</taxon>
    </lineage>
</organism>
<gene>
    <name evidence="8" type="ORF">TRITD_2Bv1G235700</name>
</gene>
<dbReference type="Gramene" id="TRITD2Bv1G235700.1">
    <property type="protein sequence ID" value="TRITD2Bv1G235700.1"/>
    <property type="gene ID" value="TRITD2Bv1G235700"/>
</dbReference>
<dbReference type="GO" id="GO:0006952">
    <property type="term" value="P:defense response"/>
    <property type="evidence" value="ECO:0007669"/>
    <property type="project" value="UniProtKB-KW"/>
</dbReference>
<keyword evidence="9" id="KW-1185">Reference proteome</keyword>
<dbReference type="GO" id="GO:0000166">
    <property type="term" value="F:nucleotide binding"/>
    <property type="evidence" value="ECO:0007669"/>
    <property type="project" value="UniProtKB-KW"/>
</dbReference>
<keyword evidence="2" id="KW-0433">Leucine-rich repeat</keyword>
<dbReference type="EMBL" id="LT934114">
    <property type="protein sequence ID" value="VAH52975.1"/>
    <property type="molecule type" value="Genomic_DNA"/>
</dbReference>
<feature type="signal peptide" evidence="6">
    <location>
        <begin position="1"/>
        <end position="18"/>
    </location>
</feature>
<dbReference type="Pfam" id="PF18052">
    <property type="entry name" value="Rx_N"/>
    <property type="match status" value="1"/>
</dbReference>
<dbReference type="InterPro" id="IPR041118">
    <property type="entry name" value="Rx_N"/>
</dbReference>
<sequence>MAEIVILLAIKKIGTALANGVADQASTLFAKNGKQILALQGSMGRVARELRVMHDVLCQMDIQNRNNQVYEGWLEEVRKVAHVMEDMVDEYLYLVGHEHDTGCCFYLKKGFTKPRYLLSLNRIAFKVKEIEKDLTHLSETKNR</sequence>
<dbReference type="Proteomes" id="UP000324705">
    <property type="component" value="Chromosome 2B"/>
</dbReference>
<evidence type="ECO:0000259" key="7">
    <source>
        <dbReference type="Pfam" id="PF18052"/>
    </source>
</evidence>
<evidence type="ECO:0000313" key="9">
    <source>
        <dbReference type="Proteomes" id="UP000324705"/>
    </source>
</evidence>
<proteinExistence type="inferred from homology"/>
<name>A0A9R1Q058_TRITD</name>
<evidence type="ECO:0000256" key="6">
    <source>
        <dbReference type="SAM" id="SignalP"/>
    </source>
</evidence>
<keyword evidence="3" id="KW-0677">Repeat</keyword>
<evidence type="ECO:0000256" key="2">
    <source>
        <dbReference type="ARBA" id="ARBA00022614"/>
    </source>
</evidence>
<evidence type="ECO:0000313" key="8">
    <source>
        <dbReference type="EMBL" id="VAH52975.1"/>
    </source>
</evidence>
<keyword evidence="6" id="KW-0732">Signal</keyword>
<evidence type="ECO:0000256" key="1">
    <source>
        <dbReference type="ARBA" id="ARBA00008894"/>
    </source>
</evidence>
<keyword evidence="4" id="KW-0547">Nucleotide-binding</keyword>
<feature type="chain" id="PRO_5040418253" description="Disease resistance N-terminal domain-containing protein" evidence="6">
    <location>
        <begin position="19"/>
        <end position="143"/>
    </location>
</feature>
<reference evidence="8 9" key="1">
    <citation type="submission" date="2017-09" db="EMBL/GenBank/DDBJ databases">
        <authorList>
            <consortium name="International Durum Wheat Genome Sequencing Consortium (IDWGSC)"/>
            <person name="Milanesi L."/>
        </authorList>
    </citation>
    <scope>NUCLEOTIDE SEQUENCE [LARGE SCALE GENOMIC DNA]</scope>
    <source>
        <strain evidence="9">cv. Svevo</strain>
    </source>
</reference>
<accession>A0A9R1Q058</accession>
<feature type="domain" description="Disease resistance N-terminal" evidence="7">
    <location>
        <begin position="21"/>
        <end position="100"/>
    </location>
</feature>
<comment type="similarity">
    <text evidence="1">Belongs to the disease resistance NB-LRR family.</text>
</comment>